<evidence type="ECO:0000313" key="4">
    <source>
        <dbReference type="Proteomes" id="UP000295411"/>
    </source>
</evidence>
<keyword evidence="2" id="KW-0812">Transmembrane</keyword>
<feature type="transmembrane region" description="Helical" evidence="2">
    <location>
        <begin position="12"/>
        <end position="31"/>
    </location>
</feature>
<reference evidence="3 4" key="1">
    <citation type="submission" date="2019-03" db="EMBL/GenBank/DDBJ databases">
        <title>Arthrobacter sp. nov., an bacterium isolated from biocrust in Mu Us Desert.</title>
        <authorList>
            <person name="Lixiong L."/>
        </authorList>
    </citation>
    <scope>NUCLEOTIDE SEQUENCE [LARGE SCALE GENOMIC DNA]</scope>
    <source>
        <strain evidence="3 4">SLN-3</strain>
    </source>
</reference>
<dbReference type="EMBL" id="SMTK01000004">
    <property type="protein sequence ID" value="TDK24879.1"/>
    <property type="molecule type" value="Genomic_DNA"/>
</dbReference>
<evidence type="ECO:0008006" key="5">
    <source>
        <dbReference type="Google" id="ProtNLM"/>
    </source>
</evidence>
<protein>
    <recommendedName>
        <fullName evidence="5">DNA modification methylase</fullName>
    </recommendedName>
</protein>
<evidence type="ECO:0000313" key="3">
    <source>
        <dbReference type="EMBL" id="TDK24879.1"/>
    </source>
</evidence>
<organism evidence="3 4">
    <name type="scientific">Arthrobacter crusticola</name>
    <dbReference type="NCBI Taxonomy" id="2547960"/>
    <lineage>
        <taxon>Bacteria</taxon>
        <taxon>Bacillati</taxon>
        <taxon>Actinomycetota</taxon>
        <taxon>Actinomycetes</taxon>
        <taxon>Micrococcales</taxon>
        <taxon>Micrococcaceae</taxon>
        <taxon>Arthrobacter</taxon>
    </lineage>
</organism>
<sequence length="176" mass="18490">MRIAPNRRVQQAAVAGVVLAMLGITGCSVINEQSTTRQYAASDGIVENLGPVELRNILIVSTDEGEPGTLLGTVFNNGDEPVQLTIEGANETSEITIDGGDKYVFEDEVDDDGTLQGVSEVPGSLVDLDFTVESETATYGVPVVDGTLAEYRDFVPGGYTPEPSEPAATEEAHGGE</sequence>
<gene>
    <name evidence="3" type="ORF">E2F48_13910</name>
</gene>
<name>A0A4R5TV19_9MICC</name>
<dbReference type="RefSeq" id="WP_133404541.1">
    <property type="nucleotide sequence ID" value="NZ_SMTK01000004.1"/>
</dbReference>
<keyword evidence="4" id="KW-1185">Reference proteome</keyword>
<comment type="caution">
    <text evidence="3">The sequence shown here is derived from an EMBL/GenBank/DDBJ whole genome shotgun (WGS) entry which is preliminary data.</text>
</comment>
<feature type="region of interest" description="Disordered" evidence="1">
    <location>
        <begin position="155"/>
        <end position="176"/>
    </location>
</feature>
<dbReference type="OrthoDB" id="3267550at2"/>
<evidence type="ECO:0000256" key="2">
    <source>
        <dbReference type="SAM" id="Phobius"/>
    </source>
</evidence>
<feature type="compositionally biased region" description="Low complexity" evidence="1">
    <location>
        <begin position="160"/>
        <end position="169"/>
    </location>
</feature>
<keyword evidence="2" id="KW-0472">Membrane</keyword>
<dbReference type="AlphaFoldDB" id="A0A4R5TV19"/>
<keyword evidence="2" id="KW-1133">Transmembrane helix</keyword>
<dbReference type="PROSITE" id="PS51257">
    <property type="entry name" value="PROKAR_LIPOPROTEIN"/>
    <property type="match status" value="1"/>
</dbReference>
<accession>A0A4R5TV19</accession>
<proteinExistence type="predicted"/>
<dbReference type="Proteomes" id="UP000295411">
    <property type="component" value="Unassembled WGS sequence"/>
</dbReference>
<evidence type="ECO:0000256" key="1">
    <source>
        <dbReference type="SAM" id="MobiDB-lite"/>
    </source>
</evidence>